<accession>A0A433DNC0</accession>
<dbReference type="AlphaFoldDB" id="A0A433DNC0"/>
<gene>
    <name evidence="1" type="ORF">BC936DRAFT_145419</name>
</gene>
<name>A0A433DNC0_9FUNG</name>
<keyword evidence="2" id="KW-1185">Reference proteome</keyword>
<comment type="caution">
    <text evidence="1">The sequence shown here is derived from an EMBL/GenBank/DDBJ whole genome shotgun (WGS) entry which is preliminary data.</text>
</comment>
<dbReference type="EMBL" id="RBNI01000042">
    <property type="protein sequence ID" value="RUP52378.1"/>
    <property type="molecule type" value="Genomic_DNA"/>
</dbReference>
<organism evidence="1 2">
    <name type="scientific">Jimgerdemannia flammicorona</name>
    <dbReference type="NCBI Taxonomy" id="994334"/>
    <lineage>
        <taxon>Eukaryota</taxon>
        <taxon>Fungi</taxon>
        <taxon>Fungi incertae sedis</taxon>
        <taxon>Mucoromycota</taxon>
        <taxon>Mucoromycotina</taxon>
        <taxon>Endogonomycetes</taxon>
        <taxon>Endogonales</taxon>
        <taxon>Endogonaceae</taxon>
        <taxon>Jimgerdemannia</taxon>
    </lineage>
</organism>
<reference evidence="1 2" key="1">
    <citation type="journal article" date="2018" name="New Phytol.">
        <title>Phylogenomics of Endogonaceae and evolution of mycorrhizas within Mucoromycota.</title>
        <authorList>
            <person name="Chang Y."/>
            <person name="Desiro A."/>
            <person name="Na H."/>
            <person name="Sandor L."/>
            <person name="Lipzen A."/>
            <person name="Clum A."/>
            <person name="Barry K."/>
            <person name="Grigoriev I.V."/>
            <person name="Martin F.M."/>
            <person name="Stajich J.E."/>
            <person name="Smith M.E."/>
            <person name="Bonito G."/>
            <person name="Spatafora J.W."/>
        </authorList>
    </citation>
    <scope>NUCLEOTIDE SEQUENCE [LARGE SCALE GENOMIC DNA]</scope>
    <source>
        <strain evidence="1 2">GMNB39</strain>
    </source>
</reference>
<sequence>MRPTLFFIVTLLSLTALVCGCDFRLTYTIPCKETQTDFCKKFGTACKNVSKGKGTELCEKWRTIYCHQLNKSSSNPCDVLHDWTDKVAKKLGASY</sequence>
<dbReference type="PROSITE" id="PS51257">
    <property type="entry name" value="PROKAR_LIPOPROTEIN"/>
    <property type="match status" value="1"/>
</dbReference>
<dbReference type="OrthoDB" id="10447289at2759"/>
<evidence type="ECO:0000313" key="1">
    <source>
        <dbReference type="EMBL" id="RUP52378.1"/>
    </source>
</evidence>
<protein>
    <submittedName>
        <fullName evidence="1">Uncharacterized protein</fullName>
    </submittedName>
</protein>
<evidence type="ECO:0000313" key="2">
    <source>
        <dbReference type="Proteomes" id="UP000268093"/>
    </source>
</evidence>
<proteinExistence type="predicted"/>
<dbReference type="Proteomes" id="UP000268093">
    <property type="component" value="Unassembled WGS sequence"/>
</dbReference>